<protein>
    <submittedName>
        <fullName evidence="6">Response regulator transcription factor</fullName>
    </submittedName>
</protein>
<evidence type="ECO:0000259" key="4">
    <source>
        <dbReference type="PROSITE" id="PS50043"/>
    </source>
</evidence>
<dbReference type="InterPro" id="IPR001789">
    <property type="entry name" value="Sig_transdc_resp-reg_receiver"/>
</dbReference>
<dbReference type="PANTHER" id="PTHR45566">
    <property type="entry name" value="HTH-TYPE TRANSCRIPTIONAL REGULATOR YHJB-RELATED"/>
    <property type="match status" value="1"/>
</dbReference>
<reference evidence="6 7" key="1">
    <citation type="submission" date="2024-03" db="EMBL/GenBank/DDBJ databases">
        <title>Novel species of the genus Variovorax.</title>
        <authorList>
            <person name="Liu Q."/>
            <person name="Xin Y.-H."/>
        </authorList>
    </citation>
    <scope>NUCLEOTIDE SEQUENCE [LARGE SCALE GENOMIC DNA]</scope>
    <source>
        <strain evidence="6 7">KACC 18901</strain>
    </source>
</reference>
<dbReference type="Proteomes" id="UP001367030">
    <property type="component" value="Unassembled WGS sequence"/>
</dbReference>
<dbReference type="PRINTS" id="PR00038">
    <property type="entry name" value="HTHLUXR"/>
</dbReference>
<dbReference type="InterPro" id="IPR036388">
    <property type="entry name" value="WH-like_DNA-bd_sf"/>
</dbReference>
<dbReference type="Pfam" id="PF00072">
    <property type="entry name" value="Response_reg"/>
    <property type="match status" value="1"/>
</dbReference>
<dbReference type="CDD" id="cd06170">
    <property type="entry name" value="LuxR_C_like"/>
    <property type="match status" value="1"/>
</dbReference>
<dbReference type="Gene3D" id="3.40.50.2300">
    <property type="match status" value="1"/>
</dbReference>
<feature type="domain" description="Response regulatory" evidence="5">
    <location>
        <begin position="5"/>
        <end position="120"/>
    </location>
</feature>
<feature type="domain" description="HTH luxR-type" evidence="4">
    <location>
        <begin position="139"/>
        <end position="204"/>
    </location>
</feature>
<dbReference type="SMART" id="SM00421">
    <property type="entry name" value="HTH_LUXR"/>
    <property type="match status" value="1"/>
</dbReference>
<dbReference type="PROSITE" id="PS50043">
    <property type="entry name" value="HTH_LUXR_2"/>
    <property type="match status" value="1"/>
</dbReference>
<dbReference type="SUPFAM" id="SSF52172">
    <property type="entry name" value="CheY-like"/>
    <property type="match status" value="1"/>
</dbReference>
<keyword evidence="1 3" id="KW-0597">Phosphoprotein</keyword>
<dbReference type="Gene3D" id="1.10.10.10">
    <property type="entry name" value="Winged helix-like DNA-binding domain superfamily/Winged helix DNA-binding domain"/>
    <property type="match status" value="1"/>
</dbReference>
<evidence type="ECO:0000259" key="5">
    <source>
        <dbReference type="PROSITE" id="PS50110"/>
    </source>
</evidence>
<dbReference type="PANTHER" id="PTHR45566:SF2">
    <property type="entry name" value="NARL SUBFAMILY"/>
    <property type="match status" value="1"/>
</dbReference>
<dbReference type="SUPFAM" id="SSF46894">
    <property type="entry name" value="C-terminal effector domain of the bipartite response regulators"/>
    <property type="match status" value="1"/>
</dbReference>
<evidence type="ECO:0000256" key="2">
    <source>
        <dbReference type="ARBA" id="ARBA00023125"/>
    </source>
</evidence>
<dbReference type="Pfam" id="PF00196">
    <property type="entry name" value="GerE"/>
    <property type="match status" value="1"/>
</dbReference>
<accession>A0ABU8X2S9</accession>
<dbReference type="CDD" id="cd17535">
    <property type="entry name" value="REC_NarL-like"/>
    <property type="match status" value="1"/>
</dbReference>
<keyword evidence="7" id="KW-1185">Reference proteome</keyword>
<feature type="modified residue" description="4-aspartylphosphate" evidence="3">
    <location>
        <position position="55"/>
    </location>
</feature>
<proteinExistence type="predicted"/>
<gene>
    <name evidence="6" type="ORF">WKW79_05385</name>
</gene>
<keyword evidence="2" id="KW-0238">DNA-binding</keyword>
<evidence type="ECO:0000256" key="1">
    <source>
        <dbReference type="ARBA" id="ARBA00022553"/>
    </source>
</evidence>
<dbReference type="InterPro" id="IPR051015">
    <property type="entry name" value="EvgA-like"/>
</dbReference>
<dbReference type="EMBL" id="JBBKZS010000002">
    <property type="protein sequence ID" value="MEJ8853989.1"/>
    <property type="molecule type" value="Genomic_DNA"/>
</dbReference>
<dbReference type="SMART" id="SM00448">
    <property type="entry name" value="REC"/>
    <property type="match status" value="1"/>
</dbReference>
<dbReference type="InterPro" id="IPR011006">
    <property type="entry name" value="CheY-like_superfamily"/>
</dbReference>
<organism evidence="6 7">
    <name type="scientific">Variovorax robiniae</name>
    <dbReference type="NCBI Taxonomy" id="1836199"/>
    <lineage>
        <taxon>Bacteria</taxon>
        <taxon>Pseudomonadati</taxon>
        <taxon>Pseudomonadota</taxon>
        <taxon>Betaproteobacteria</taxon>
        <taxon>Burkholderiales</taxon>
        <taxon>Comamonadaceae</taxon>
        <taxon>Variovorax</taxon>
    </lineage>
</organism>
<evidence type="ECO:0000313" key="7">
    <source>
        <dbReference type="Proteomes" id="UP001367030"/>
    </source>
</evidence>
<evidence type="ECO:0000256" key="3">
    <source>
        <dbReference type="PROSITE-ProRule" id="PRU00169"/>
    </source>
</evidence>
<comment type="caution">
    <text evidence="6">The sequence shown here is derived from an EMBL/GenBank/DDBJ whole genome shotgun (WGS) entry which is preliminary data.</text>
</comment>
<dbReference type="InterPro" id="IPR000792">
    <property type="entry name" value="Tscrpt_reg_LuxR_C"/>
</dbReference>
<dbReference type="InterPro" id="IPR016032">
    <property type="entry name" value="Sig_transdc_resp-reg_C-effctor"/>
</dbReference>
<sequence length="207" mass="22106">MLPPRILLIDDHSLFRCGLRMVLGAAIPGLEVTEAASLEEAMRSPMADPALVLLDIQLHGLNGLEGIGLVKRRWPEAAVVMLSSVVSPQKVREAMERGAVAFVSKADPADKILSVIAQLRQGLPVAGDASQEVARADEEGAQQPLLTPRQSEVLDLLCQGLSNKVIGRRLNLSENTVRGHVQAVLAALQVSSRSEAGFAARQRGIVT</sequence>
<dbReference type="PROSITE" id="PS50110">
    <property type="entry name" value="RESPONSE_REGULATORY"/>
    <property type="match status" value="1"/>
</dbReference>
<evidence type="ECO:0000313" key="6">
    <source>
        <dbReference type="EMBL" id="MEJ8853989.1"/>
    </source>
</evidence>
<dbReference type="RefSeq" id="WP_340334084.1">
    <property type="nucleotide sequence ID" value="NZ_JBBKZS010000002.1"/>
</dbReference>
<name>A0ABU8X2S9_9BURK</name>
<dbReference type="InterPro" id="IPR058245">
    <property type="entry name" value="NreC/VraR/RcsB-like_REC"/>
</dbReference>